<proteinExistence type="predicted"/>
<dbReference type="RefSeq" id="YP_010669985.1">
    <property type="nucleotide sequence ID" value="NC_070963.1"/>
</dbReference>
<organism evidence="1 2">
    <name type="scientific">Synechococcus phage S-SRM01</name>
    <dbReference type="NCBI Taxonomy" id="2781608"/>
    <lineage>
        <taxon>Viruses</taxon>
        <taxon>Duplodnaviria</taxon>
        <taxon>Heunggongvirae</taxon>
        <taxon>Uroviricota</taxon>
        <taxon>Caudoviricetes</taxon>
        <taxon>Pantevenvirales</taxon>
        <taxon>Kyanoviridae</taxon>
        <taxon>Serangoonvirus</taxon>
        <taxon>Serangoonvirus essarone</taxon>
    </lineage>
</organism>
<dbReference type="GeneID" id="77946180"/>
<keyword evidence="2" id="KW-1185">Reference proteome</keyword>
<reference evidence="1" key="1">
    <citation type="submission" date="2020-09" db="EMBL/GenBank/DDBJ databases">
        <authorList>
            <person name="Zhang D."/>
            <person name="Hatherill J.R."/>
            <person name="Ramirez J.F."/>
            <person name="Edinger B."/>
            <person name="Balarin R."/>
            <person name="Sullivan A."/>
            <person name="Humpal K.M."/>
            <person name="Guseva A."/>
            <person name="Butela K.A."/>
            <person name="Garlena R.A."/>
            <person name="Russell D.A."/>
            <person name="Pope W.H."/>
            <person name="Jacobs-Sera D."/>
            <person name="Hatfull G.F."/>
        </authorList>
    </citation>
    <scope>NUCLEOTIDE SEQUENCE</scope>
</reference>
<name>A0A879R3V0_9CAUD</name>
<evidence type="ECO:0000313" key="1">
    <source>
        <dbReference type="EMBL" id="QPX47975.1"/>
    </source>
</evidence>
<protein>
    <submittedName>
        <fullName evidence="1">Uncharacterized protein</fullName>
    </submittedName>
</protein>
<dbReference type="Proteomes" id="UP000664915">
    <property type="component" value="Segment"/>
</dbReference>
<accession>A0A879R3V0</accession>
<dbReference type="EMBL" id="MW015081">
    <property type="protein sequence ID" value="QPX47975.1"/>
    <property type="molecule type" value="Genomic_DNA"/>
</dbReference>
<dbReference type="KEGG" id="vg:77946180"/>
<evidence type="ECO:0000313" key="2">
    <source>
        <dbReference type="Proteomes" id="UP000664915"/>
    </source>
</evidence>
<sequence length="90" mass="9999">MDYTITLTEAEDLALQYVAADPQEWIDNAATNRARIAIDEICDLYVKNKLENNQPITATNKPDMVLAAYEEGLIKTAAQRNEEAASQLPS</sequence>